<dbReference type="SUPFAM" id="SSF47323">
    <property type="entry name" value="Anticodon-binding domain of a subclass of class I aminoacyl-tRNA synthetases"/>
    <property type="match status" value="4"/>
</dbReference>
<evidence type="ECO:0000313" key="3">
    <source>
        <dbReference type="EMBL" id="CAE0694552.1"/>
    </source>
</evidence>
<gene>
    <name evidence="3" type="ORF">PCAL00307_LOCUS9988</name>
    <name evidence="4" type="ORF">PECAL_6P00650</name>
</gene>
<name>A0A7S4E7J2_9STRA</name>
<sequence length="483" mass="54570">MMQDTPQPDAAATMRAAALNATAQQGPAALELAHGYRRADDGSVVINETDALSLHALIFERVLCRRDRAFQRADDLRKQLREAGVAVNDTENTYRILPRAPTTHDYQRVDDGTVQMTVEDQAQLDDLLFQRMTAKKKRDYDAADQVQQMLREAGVFVDDRARTYEIRPPRQKREEPTTHDYRREDDGTVVVNAPEQAQLDDLLFQRMMAKKKRDYDAADRVQQLLRDAGVFVDDRARTYEVRPPRTVKPEKVYSRSVEDDSNIALAPHDYEQLVQRLQARQRAVRHRDWSSARAIRDELDAVAARCGCRLVLDDDACTFRFSTKPAREPRKRVEDENAHDYKREEDGCDRDDIQAIDALLAARIRAKRCRDFGRADELRDELRALGVFVDDRRRTFYCKPKPDPSAPPESPRIWDNLKPKNDRAGVGAIGGGRYGAVPPPDAGPVAFVAASTPEAAMGDDFAAPPPAPPVPVPVPRDNGFPDF</sequence>
<evidence type="ECO:0000256" key="1">
    <source>
        <dbReference type="SAM" id="MobiDB-lite"/>
    </source>
</evidence>
<protein>
    <recommendedName>
        <fullName evidence="2">Cysteinyl-tRNA ligase anticodon binding domain-containing protein</fullName>
    </recommendedName>
</protein>
<feature type="compositionally biased region" description="Pro residues" evidence="1">
    <location>
        <begin position="463"/>
        <end position="474"/>
    </location>
</feature>
<keyword evidence="5" id="KW-1185">Reference proteome</keyword>
<dbReference type="InterPro" id="IPR009080">
    <property type="entry name" value="tRNAsynth_Ia_anticodon-bd"/>
</dbReference>
<dbReference type="EMBL" id="HBIW01011655">
    <property type="protein sequence ID" value="CAE0694552.1"/>
    <property type="molecule type" value="Transcribed_RNA"/>
</dbReference>
<dbReference type="OrthoDB" id="47021at2759"/>
<feature type="domain" description="Cysteinyl-tRNA ligase anticodon binding" evidence="2">
    <location>
        <begin position="355"/>
        <end position="395"/>
    </location>
</feature>
<dbReference type="Proteomes" id="UP000789595">
    <property type="component" value="Unassembled WGS sequence"/>
</dbReference>
<evidence type="ECO:0000313" key="5">
    <source>
        <dbReference type="Proteomes" id="UP000789595"/>
    </source>
</evidence>
<dbReference type="Pfam" id="PF23493">
    <property type="entry name" value="CysS_C"/>
    <property type="match status" value="1"/>
</dbReference>
<dbReference type="GO" id="GO:0004812">
    <property type="term" value="F:aminoacyl-tRNA ligase activity"/>
    <property type="evidence" value="ECO:0007669"/>
    <property type="project" value="InterPro"/>
</dbReference>
<dbReference type="Gene3D" id="1.20.120.1910">
    <property type="entry name" value="Cysteine-tRNA ligase, C-terminal anti-codon recognition domain"/>
    <property type="match status" value="4"/>
</dbReference>
<dbReference type="EMBL" id="CAKKNE010000006">
    <property type="protein sequence ID" value="CAH0378478.1"/>
    <property type="molecule type" value="Genomic_DNA"/>
</dbReference>
<dbReference type="GO" id="GO:0005524">
    <property type="term" value="F:ATP binding"/>
    <property type="evidence" value="ECO:0007669"/>
    <property type="project" value="InterPro"/>
</dbReference>
<organism evidence="3">
    <name type="scientific">Pelagomonas calceolata</name>
    <dbReference type="NCBI Taxonomy" id="35677"/>
    <lineage>
        <taxon>Eukaryota</taxon>
        <taxon>Sar</taxon>
        <taxon>Stramenopiles</taxon>
        <taxon>Ochrophyta</taxon>
        <taxon>Pelagophyceae</taxon>
        <taxon>Pelagomonadales</taxon>
        <taxon>Pelagomonadaceae</taxon>
        <taxon>Pelagomonas</taxon>
    </lineage>
</organism>
<evidence type="ECO:0000313" key="4">
    <source>
        <dbReference type="EMBL" id="CAH0378478.1"/>
    </source>
</evidence>
<dbReference type="InterPro" id="IPR056411">
    <property type="entry name" value="CysS_C"/>
</dbReference>
<accession>A0A7S4E7J2</accession>
<proteinExistence type="predicted"/>
<reference evidence="4" key="2">
    <citation type="submission" date="2021-11" db="EMBL/GenBank/DDBJ databases">
        <authorList>
            <consortium name="Genoscope - CEA"/>
            <person name="William W."/>
        </authorList>
    </citation>
    <scope>NUCLEOTIDE SEQUENCE</scope>
</reference>
<feature type="region of interest" description="Disordered" evidence="1">
    <location>
        <begin position="457"/>
        <end position="483"/>
    </location>
</feature>
<evidence type="ECO:0000259" key="2">
    <source>
        <dbReference type="Pfam" id="PF23493"/>
    </source>
</evidence>
<dbReference type="GO" id="GO:0006418">
    <property type="term" value="P:tRNA aminoacylation for protein translation"/>
    <property type="evidence" value="ECO:0007669"/>
    <property type="project" value="InterPro"/>
</dbReference>
<dbReference type="AlphaFoldDB" id="A0A7S4E7J2"/>
<reference evidence="3" key="1">
    <citation type="submission" date="2021-01" db="EMBL/GenBank/DDBJ databases">
        <authorList>
            <person name="Corre E."/>
            <person name="Pelletier E."/>
            <person name="Niang G."/>
            <person name="Scheremetjew M."/>
            <person name="Finn R."/>
            <person name="Kale V."/>
            <person name="Holt S."/>
            <person name="Cochrane G."/>
            <person name="Meng A."/>
            <person name="Brown T."/>
            <person name="Cohen L."/>
        </authorList>
    </citation>
    <scope>NUCLEOTIDE SEQUENCE</scope>
    <source>
        <strain evidence="3">CCMP1756</strain>
    </source>
</reference>